<evidence type="ECO:0000256" key="5">
    <source>
        <dbReference type="ARBA" id="ARBA00022840"/>
    </source>
</evidence>
<proteinExistence type="inferred from homology"/>
<evidence type="ECO:0000256" key="3">
    <source>
        <dbReference type="ARBA" id="ARBA00022598"/>
    </source>
</evidence>
<evidence type="ECO:0000256" key="9">
    <source>
        <dbReference type="RuleBase" id="RU363036"/>
    </source>
</evidence>
<evidence type="ECO:0000256" key="2">
    <source>
        <dbReference type="ARBA" id="ARBA00013161"/>
    </source>
</evidence>
<dbReference type="RefSeq" id="WP_311533800.1">
    <property type="nucleotide sequence ID" value="NZ_JAVRHQ010000003.1"/>
</dbReference>
<dbReference type="PANTHER" id="PTHR43766:SF1">
    <property type="entry name" value="TRYPTOPHAN--TRNA LIGASE, MITOCHONDRIAL"/>
    <property type="match status" value="1"/>
</dbReference>
<reference evidence="10 11" key="1">
    <citation type="submission" date="2023-09" db="EMBL/GenBank/DDBJ databases">
        <authorList>
            <person name="Rey-Velasco X."/>
        </authorList>
    </citation>
    <scope>NUCLEOTIDE SEQUENCE [LARGE SCALE GENOMIC DNA]</scope>
    <source>
        <strain evidence="10 11">F363</strain>
    </source>
</reference>
<dbReference type="InterPro" id="IPR002306">
    <property type="entry name" value="Trp-tRNA-ligase"/>
</dbReference>
<comment type="similarity">
    <text evidence="1 9">Belongs to the class-I aminoacyl-tRNA synthetase family.</text>
</comment>
<evidence type="ECO:0000256" key="7">
    <source>
        <dbReference type="ARBA" id="ARBA00023146"/>
    </source>
</evidence>
<evidence type="ECO:0000256" key="4">
    <source>
        <dbReference type="ARBA" id="ARBA00022741"/>
    </source>
</evidence>
<keyword evidence="3 9" id="KW-0436">Ligase</keyword>
<evidence type="ECO:0000256" key="8">
    <source>
        <dbReference type="NCBIfam" id="TIGR00233"/>
    </source>
</evidence>
<dbReference type="GO" id="GO:0004830">
    <property type="term" value="F:tryptophan-tRNA ligase activity"/>
    <property type="evidence" value="ECO:0007669"/>
    <property type="project" value="UniProtKB-EC"/>
</dbReference>
<accession>A0ABU3C710</accession>
<organism evidence="10 11">
    <name type="scientific">Autumnicola tepida</name>
    <dbReference type="NCBI Taxonomy" id="3075595"/>
    <lineage>
        <taxon>Bacteria</taxon>
        <taxon>Pseudomonadati</taxon>
        <taxon>Bacteroidota</taxon>
        <taxon>Flavobacteriia</taxon>
        <taxon>Flavobacteriales</taxon>
        <taxon>Flavobacteriaceae</taxon>
        <taxon>Autumnicola</taxon>
    </lineage>
</organism>
<keyword evidence="4 9" id="KW-0547">Nucleotide-binding</keyword>
<dbReference type="InterPro" id="IPR002305">
    <property type="entry name" value="aa-tRNA-synth_Ic"/>
</dbReference>
<dbReference type="PRINTS" id="PR01039">
    <property type="entry name" value="TRNASYNTHTRP"/>
</dbReference>
<keyword evidence="11" id="KW-1185">Reference proteome</keyword>
<dbReference type="CDD" id="cd00806">
    <property type="entry name" value="TrpRS_core"/>
    <property type="match status" value="1"/>
</dbReference>
<dbReference type="EMBL" id="JAVRHQ010000003">
    <property type="protein sequence ID" value="MDT0642131.1"/>
    <property type="molecule type" value="Genomic_DNA"/>
</dbReference>
<dbReference type="Gene3D" id="1.10.240.10">
    <property type="entry name" value="Tyrosyl-Transfer RNA Synthetase"/>
    <property type="match status" value="1"/>
</dbReference>
<dbReference type="Pfam" id="PF00579">
    <property type="entry name" value="tRNA-synt_1b"/>
    <property type="match status" value="1"/>
</dbReference>
<keyword evidence="6 9" id="KW-0648">Protein biosynthesis</keyword>
<dbReference type="PANTHER" id="PTHR43766">
    <property type="entry name" value="TRYPTOPHAN--TRNA LIGASE, MITOCHONDRIAL"/>
    <property type="match status" value="1"/>
</dbReference>
<evidence type="ECO:0000313" key="11">
    <source>
        <dbReference type="Proteomes" id="UP001262889"/>
    </source>
</evidence>
<dbReference type="InterPro" id="IPR050203">
    <property type="entry name" value="Trp-tRNA_synthetase"/>
</dbReference>
<comment type="caution">
    <text evidence="10">The sequence shown here is derived from an EMBL/GenBank/DDBJ whole genome shotgun (WGS) entry which is preliminary data.</text>
</comment>
<dbReference type="SUPFAM" id="SSF52374">
    <property type="entry name" value="Nucleotidylyl transferase"/>
    <property type="match status" value="1"/>
</dbReference>
<dbReference type="EC" id="6.1.1.2" evidence="2 8"/>
<evidence type="ECO:0000256" key="1">
    <source>
        <dbReference type="ARBA" id="ARBA00005594"/>
    </source>
</evidence>
<protein>
    <recommendedName>
        <fullName evidence="2 8">Tryptophan--tRNA ligase</fullName>
        <ecNumber evidence="2 8">6.1.1.2</ecNumber>
    </recommendedName>
</protein>
<evidence type="ECO:0000256" key="6">
    <source>
        <dbReference type="ARBA" id="ARBA00022917"/>
    </source>
</evidence>
<dbReference type="Proteomes" id="UP001262889">
    <property type="component" value="Unassembled WGS sequence"/>
</dbReference>
<dbReference type="NCBIfam" id="TIGR00233">
    <property type="entry name" value="trpS"/>
    <property type="match status" value="1"/>
</dbReference>
<keyword evidence="5 9" id="KW-0067">ATP-binding</keyword>
<gene>
    <name evidence="10" type="primary">trpS</name>
    <name evidence="10" type="ORF">RM553_04730</name>
</gene>
<name>A0ABU3C710_9FLAO</name>
<sequence length="322" mass="36200">MSRILTGVQSTGTPHLGNLLGAILPAVKMANMPGNDSFIFIADMHSLTQIKDAETLRNNTYSVAATWLACGLDIEKSVFYRQSDIPQVTELTWYLSCYFPYQRLTLAHSFKDKADRLEDVNAGLFNYPLLMAADILLYDAEIVPVGKDQLQHLEITRDVASRIHAKVGEIFVLPEAKVEKSTMYVPGTDGEKMSKSKGNFINIFQPDKKLRKQVMGIQTDSTPLEEPKNPDTCNVFGLYQLVASEAEVAEMRQNYEGGNYGYGHAKQALFEVLKDKFSETREKYDYYMNNLPELDKALSHGAEKASDVANTVLKRVREKMGY</sequence>
<keyword evidence="7 9" id="KW-0030">Aminoacyl-tRNA synthetase</keyword>
<evidence type="ECO:0000313" key="10">
    <source>
        <dbReference type="EMBL" id="MDT0642131.1"/>
    </source>
</evidence>
<dbReference type="InterPro" id="IPR014729">
    <property type="entry name" value="Rossmann-like_a/b/a_fold"/>
</dbReference>
<dbReference type="Gene3D" id="3.40.50.620">
    <property type="entry name" value="HUPs"/>
    <property type="match status" value="1"/>
</dbReference>